<evidence type="ECO:0000256" key="5">
    <source>
        <dbReference type="ARBA" id="ARBA00022723"/>
    </source>
</evidence>
<keyword evidence="6 9" id="KW-0408">Iron</keyword>
<evidence type="ECO:0000259" key="11">
    <source>
        <dbReference type="PROSITE" id="PS51449"/>
    </source>
</evidence>
<dbReference type="InterPro" id="IPR058240">
    <property type="entry name" value="rSAM_sf"/>
</dbReference>
<evidence type="ECO:0000313" key="14">
    <source>
        <dbReference type="Proteomes" id="UP000652760"/>
    </source>
</evidence>
<proteinExistence type="inferred from homology"/>
<keyword evidence="2 9" id="KW-0004">4Fe-4S</keyword>
<name>A0ABS1F5S2_9PROT</name>
<accession>A0ABS1F5S2</accession>
<dbReference type="InterPro" id="IPR006638">
    <property type="entry name" value="Elp3/MiaA/NifB-like_rSAM"/>
</dbReference>
<evidence type="ECO:0000259" key="10">
    <source>
        <dbReference type="PROSITE" id="PS50926"/>
    </source>
</evidence>
<dbReference type="InterPro" id="IPR013848">
    <property type="entry name" value="Methylthiotransferase_N"/>
</dbReference>
<dbReference type="Gene3D" id="3.80.30.20">
    <property type="entry name" value="tm_1862 like domain"/>
    <property type="match status" value="1"/>
</dbReference>
<evidence type="ECO:0000256" key="4">
    <source>
        <dbReference type="ARBA" id="ARBA00022691"/>
    </source>
</evidence>
<dbReference type="SMART" id="SM00729">
    <property type="entry name" value="Elp3"/>
    <property type="match status" value="1"/>
</dbReference>
<dbReference type="GO" id="GO:0035597">
    <property type="term" value="F:tRNA-2-methylthio-N(6)-dimethylallyladenosine(37) synthase activity"/>
    <property type="evidence" value="ECO:0007669"/>
    <property type="project" value="UniProtKB-EC"/>
</dbReference>
<comment type="catalytic activity">
    <reaction evidence="9">
        <text>N(6)-dimethylallyladenosine(37) in tRNA + (sulfur carrier)-SH + AH2 + 2 S-adenosyl-L-methionine = 2-methylsulfanyl-N(6)-dimethylallyladenosine(37) in tRNA + (sulfur carrier)-H + 5'-deoxyadenosine + L-methionine + A + S-adenosyl-L-homocysteine + 2 H(+)</text>
        <dbReference type="Rhea" id="RHEA:37067"/>
        <dbReference type="Rhea" id="RHEA-COMP:10375"/>
        <dbReference type="Rhea" id="RHEA-COMP:10376"/>
        <dbReference type="Rhea" id="RHEA-COMP:14737"/>
        <dbReference type="Rhea" id="RHEA-COMP:14739"/>
        <dbReference type="ChEBI" id="CHEBI:13193"/>
        <dbReference type="ChEBI" id="CHEBI:15378"/>
        <dbReference type="ChEBI" id="CHEBI:17319"/>
        <dbReference type="ChEBI" id="CHEBI:17499"/>
        <dbReference type="ChEBI" id="CHEBI:29917"/>
        <dbReference type="ChEBI" id="CHEBI:57844"/>
        <dbReference type="ChEBI" id="CHEBI:57856"/>
        <dbReference type="ChEBI" id="CHEBI:59789"/>
        <dbReference type="ChEBI" id="CHEBI:64428"/>
        <dbReference type="ChEBI" id="CHEBI:74415"/>
        <dbReference type="ChEBI" id="CHEBI:74417"/>
        <dbReference type="EC" id="2.8.4.3"/>
    </reaction>
</comment>
<feature type="binding site" evidence="9">
    <location>
        <position position="87"/>
    </location>
    <ligand>
        <name>[4Fe-4S] cluster</name>
        <dbReference type="ChEBI" id="CHEBI:49883"/>
        <label>1</label>
    </ligand>
</feature>
<dbReference type="EMBL" id="JAENHM010000045">
    <property type="protein sequence ID" value="MBK1838765.1"/>
    <property type="molecule type" value="Genomic_DNA"/>
</dbReference>
<keyword evidence="9" id="KW-0819">tRNA processing</keyword>
<dbReference type="PROSITE" id="PS01278">
    <property type="entry name" value="MTTASE_RADICAL"/>
    <property type="match status" value="1"/>
</dbReference>
<keyword evidence="4 9" id="KW-0949">S-adenosyl-L-methionine</keyword>
<dbReference type="Proteomes" id="UP000652760">
    <property type="component" value="Unassembled WGS sequence"/>
</dbReference>
<evidence type="ECO:0000313" key="13">
    <source>
        <dbReference type="EMBL" id="MBK1838765.1"/>
    </source>
</evidence>
<dbReference type="Gene3D" id="3.40.50.12160">
    <property type="entry name" value="Methylthiotransferase, N-terminal domain"/>
    <property type="match status" value="1"/>
</dbReference>
<dbReference type="InterPro" id="IPR038135">
    <property type="entry name" value="Methylthiotransferase_N_sf"/>
</dbReference>
<evidence type="ECO:0000256" key="9">
    <source>
        <dbReference type="HAMAP-Rule" id="MF_01864"/>
    </source>
</evidence>
<dbReference type="HAMAP" id="MF_01864">
    <property type="entry name" value="tRNA_metthiotr_MiaB"/>
    <property type="match status" value="1"/>
</dbReference>
<feature type="domain" description="TRAM" evidence="10">
    <location>
        <begin position="383"/>
        <end position="445"/>
    </location>
</feature>
<keyword evidence="5 9" id="KW-0479">Metal-binding</keyword>
<dbReference type="InterPro" id="IPR005839">
    <property type="entry name" value="Methylthiotransferase"/>
</dbReference>
<dbReference type="EC" id="2.8.4.3" evidence="8 9"/>
<feature type="binding site" evidence="9">
    <location>
        <position position="166"/>
    </location>
    <ligand>
        <name>[4Fe-4S] cluster</name>
        <dbReference type="ChEBI" id="CHEBI:49883"/>
        <label>2</label>
        <note>4Fe-4S-S-AdoMet</note>
    </ligand>
</feature>
<dbReference type="SFLD" id="SFLDF00273">
    <property type="entry name" value="(dimethylallyl)adenosine_tRNA"/>
    <property type="match status" value="1"/>
</dbReference>
<dbReference type="PANTHER" id="PTHR43020:SF2">
    <property type="entry name" value="MITOCHONDRIAL TRNA METHYLTHIOTRANSFERASE CDK5RAP1"/>
    <property type="match status" value="1"/>
</dbReference>
<evidence type="ECO:0000256" key="3">
    <source>
        <dbReference type="ARBA" id="ARBA00022679"/>
    </source>
</evidence>
<dbReference type="CDD" id="cd01335">
    <property type="entry name" value="Radical_SAM"/>
    <property type="match status" value="1"/>
</dbReference>
<dbReference type="SFLD" id="SFLDG01061">
    <property type="entry name" value="methylthiotransferase"/>
    <property type="match status" value="1"/>
</dbReference>
<evidence type="ECO:0000256" key="7">
    <source>
        <dbReference type="ARBA" id="ARBA00023014"/>
    </source>
</evidence>
<feature type="binding site" evidence="9">
    <location>
        <position position="162"/>
    </location>
    <ligand>
        <name>[4Fe-4S] cluster</name>
        <dbReference type="ChEBI" id="CHEBI:49883"/>
        <label>2</label>
        <note>4Fe-4S-S-AdoMet</note>
    </ligand>
</feature>
<reference evidence="14" key="1">
    <citation type="submission" date="2021-01" db="EMBL/GenBank/DDBJ databases">
        <title>Genome public.</title>
        <authorList>
            <person name="Liu C."/>
            <person name="Sun Q."/>
        </authorList>
    </citation>
    <scope>NUCLEOTIDE SEQUENCE [LARGE SCALE GENOMIC DNA]</scope>
    <source>
        <strain evidence="14">YIM B02556</strain>
    </source>
</reference>
<dbReference type="SFLD" id="SFLDS00029">
    <property type="entry name" value="Radical_SAM"/>
    <property type="match status" value="1"/>
</dbReference>
<dbReference type="NCBIfam" id="TIGR00089">
    <property type="entry name" value="MiaB/RimO family radical SAM methylthiotransferase"/>
    <property type="match status" value="1"/>
</dbReference>
<dbReference type="InterPro" id="IPR002792">
    <property type="entry name" value="TRAM_dom"/>
</dbReference>
<comment type="cofactor">
    <cofactor evidence="9">
        <name>[4Fe-4S] cluster</name>
        <dbReference type="ChEBI" id="CHEBI:49883"/>
    </cofactor>
    <text evidence="9">Binds 2 [4Fe-4S] clusters. One cluster is coordinated with 3 cysteines and an exchangeable S-adenosyl-L-methionine.</text>
</comment>
<dbReference type="InterPro" id="IPR007197">
    <property type="entry name" value="rSAM"/>
</dbReference>
<evidence type="ECO:0000256" key="8">
    <source>
        <dbReference type="ARBA" id="ARBA00033765"/>
    </source>
</evidence>
<gene>
    <name evidence="9 13" type="primary">miaB</name>
    <name evidence="13" type="ORF">JHL17_15205</name>
</gene>
<dbReference type="PANTHER" id="PTHR43020">
    <property type="entry name" value="CDK5 REGULATORY SUBUNIT-ASSOCIATED PROTEIN 1"/>
    <property type="match status" value="1"/>
</dbReference>
<evidence type="ECO:0000256" key="1">
    <source>
        <dbReference type="ARBA" id="ARBA00003234"/>
    </source>
</evidence>
<keyword evidence="9" id="KW-0963">Cytoplasm</keyword>
<keyword evidence="3 9" id="KW-0808">Transferase</keyword>
<dbReference type="InterPro" id="IPR006463">
    <property type="entry name" value="MiaB_methiolase"/>
</dbReference>
<dbReference type="Pfam" id="PF00919">
    <property type="entry name" value="UPF0004"/>
    <property type="match status" value="1"/>
</dbReference>
<evidence type="ECO:0000259" key="12">
    <source>
        <dbReference type="PROSITE" id="PS51918"/>
    </source>
</evidence>
<feature type="binding site" evidence="9">
    <location>
        <position position="48"/>
    </location>
    <ligand>
        <name>[4Fe-4S] cluster</name>
        <dbReference type="ChEBI" id="CHEBI:49883"/>
        <label>1</label>
    </ligand>
</feature>
<dbReference type="InterPro" id="IPR023404">
    <property type="entry name" value="rSAM_horseshoe"/>
</dbReference>
<comment type="subcellular location">
    <subcellularLocation>
        <location evidence="9">Cytoplasm</location>
    </subcellularLocation>
</comment>
<sequence>MTKKLFIKTWGCQMNVYDSARMADVLAPLGYQPVDEPDGADMVILNTCHIREKAAEKVFSELGRLRQMKDRKAEAEDGRMILAVAGCVAQAEGEEIVARAPFVDMVFGPQTYHTLPEMVAKASRAAGSVLNTDFPAESKFDLLPEEAGAQGVAAFLAVQEGCDKFCTFCVVPYTRGAEFSRPAGQVLAEAKRLVAGGTREITLLGQNVNAWHGDGPDGTTWGLGRLIRELAEIDGLARIRYTTSHPRDMADDLIRAHAEVPQLMPYLHLPVQAGSDRILAAMNRKHSADDYRRLVDRLRTAKPDLAMSGDFIVGFPGESDADFAQTLKLVTDIGYAQAYSFKYSSRPGTPASAEGAQLPEEVKEARLEALRQLLDAQQIAFNHGFVGRSVPVLFDRVGRRDGQLLGRSPWMQSVHAEADARLLGRIVEVRVDAARANSLAGTVVTTETTTSRIMAGGHIAPSPFQPAATLEASA</sequence>
<evidence type="ECO:0000256" key="2">
    <source>
        <dbReference type="ARBA" id="ARBA00022485"/>
    </source>
</evidence>
<dbReference type="Pfam" id="PF04055">
    <property type="entry name" value="Radical_SAM"/>
    <property type="match status" value="1"/>
</dbReference>
<comment type="caution">
    <text evidence="13">The sequence shown here is derived from an EMBL/GenBank/DDBJ whole genome shotgun (WGS) entry which is preliminary data.</text>
</comment>
<dbReference type="RefSeq" id="WP_200194365.1">
    <property type="nucleotide sequence ID" value="NZ_JAENHM010000045.1"/>
</dbReference>
<feature type="domain" description="MTTase N-terminal" evidence="11">
    <location>
        <begin position="3"/>
        <end position="124"/>
    </location>
</feature>
<comment type="function">
    <text evidence="1 9">Catalyzes the methylthiolation of N6-(dimethylallyl)adenosine (i(6)A), leading to the formation of 2-methylthio-N6-(dimethylallyl)adenosine (ms(2)i(6)A) at position 37 in tRNAs that read codons beginning with uridine.</text>
</comment>
<dbReference type="SFLD" id="SFLDG01082">
    <property type="entry name" value="B12-binding_domain_containing"/>
    <property type="match status" value="1"/>
</dbReference>
<dbReference type="PROSITE" id="PS51449">
    <property type="entry name" value="MTTASE_N"/>
    <property type="match status" value="1"/>
</dbReference>
<keyword evidence="7 9" id="KW-0411">Iron-sulfur</keyword>
<dbReference type="Pfam" id="PF01938">
    <property type="entry name" value="TRAM"/>
    <property type="match status" value="1"/>
</dbReference>
<feature type="binding site" evidence="9">
    <location>
        <position position="12"/>
    </location>
    <ligand>
        <name>[4Fe-4S] cluster</name>
        <dbReference type="ChEBI" id="CHEBI:49883"/>
        <label>1</label>
    </ligand>
</feature>
<dbReference type="PROSITE" id="PS50926">
    <property type="entry name" value="TRAM"/>
    <property type="match status" value="1"/>
</dbReference>
<dbReference type="NCBIfam" id="TIGR01574">
    <property type="entry name" value="miaB-methiolase"/>
    <property type="match status" value="1"/>
</dbReference>
<protein>
    <recommendedName>
        <fullName evidence="8 9">tRNA-2-methylthio-N(6)-dimethylallyladenosine synthase</fullName>
        <ecNumber evidence="8 9">2.8.4.3</ecNumber>
    </recommendedName>
    <alternativeName>
        <fullName evidence="9">(Dimethylallyl)adenosine tRNA methylthiotransferase MiaB</fullName>
    </alternativeName>
    <alternativeName>
        <fullName evidence="9">tRNA-i(6)A37 methylthiotransferase</fullName>
    </alternativeName>
</protein>
<evidence type="ECO:0000256" key="6">
    <source>
        <dbReference type="ARBA" id="ARBA00023004"/>
    </source>
</evidence>
<feature type="binding site" evidence="9">
    <location>
        <position position="169"/>
    </location>
    <ligand>
        <name>[4Fe-4S] cluster</name>
        <dbReference type="ChEBI" id="CHEBI:49883"/>
        <label>2</label>
        <note>4Fe-4S-S-AdoMet</note>
    </ligand>
</feature>
<comment type="subunit">
    <text evidence="9">Monomer.</text>
</comment>
<dbReference type="PROSITE" id="PS51918">
    <property type="entry name" value="RADICAL_SAM"/>
    <property type="match status" value="1"/>
</dbReference>
<dbReference type="InterPro" id="IPR020612">
    <property type="entry name" value="Methylthiotransferase_CS"/>
</dbReference>
<keyword evidence="14" id="KW-1185">Reference proteome</keyword>
<comment type="similarity">
    <text evidence="9">Belongs to the methylthiotransferase family. MiaB subfamily.</text>
</comment>
<feature type="domain" description="Radical SAM core" evidence="12">
    <location>
        <begin position="148"/>
        <end position="380"/>
    </location>
</feature>
<dbReference type="SUPFAM" id="SSF102114">
    <property type="entry name" value="Radical SAM enzymes"/>
    <property type="match status" value="1"/>
</dbReference>
<organism evidence="13 14">
    <name type="scientific">Azospirillum endophyticum</name>
    <dbReference type="NCBI Taxonomy" id="2800326"/>
    <lineage>
        <taxon>Bacteria</taxon>
        <taxon>Pseudomonadati</taxon>
        <taxon>Pseudomonadota</taxon>
        <taxon>Alphaproteobacteria</taxon>
        <taxon>Rhodospirillales</taxon>
        <taxon>Azospirillaceae</taxon>
        <taxon>Azospirillum</taxon>
    </lineage>
</organism>